<sequence length="32" mass="3535">METVFFVLLVLAFVAIAAAGVQVVRRQFADPR</sequence>
<evidence type="ECO:0000313" key="2">
    <source>
        <dbReference type="Proteomes" id="UP000186132"/>
    </source>
</evidence>
<accession>A0A1M5IA21</accession>
<name>A0A1M5IA21_9ACTN</name>
<dbReference type="Proteomes" id="UP000186132">
    <property type="component" value="Unassembled WGS sequence"/>
</dbReference>
<keyword evidence="2" id="KW-1185">Reference proteome</keyword>
<organism evidence="1 2">
    <name type="scientific">Jatrophihabitans endophyticus</name>
    <dbReference type="NCBI Taxonomy" id="1206085"/>
    <lineage>
        <taxon>Bacteria</taxon>
        <taxon>Bacillati</taxon>
        <taxon>Actinomycetota</taxon>
        <taxon>Actinomycetes</taxon>
        <taxon>Jatrophihabitantales</taxon>
        <taxon>Jatrophihabitantaceae</taxon>
        <taxon>Jatrophihabitans</taxon>
    </lineage>
</organism>
<gene>
    <name evidence="1" type="ORF">SAMN05443575_1822</name>
</gene>
<dbReference type="EMBL" id="FQVU01000002">
    <property type="protein sequence ID" value="SHG25224.1"/>
    <property type="molecule type" value="Genomic_DNA"/>
</dbReference>
<dbReference type="AlphaFoldDB" id="A0A1M5IA21"/>
<protein>
    <submittedName>
        <fullName evidence="1">Uncharacterized protein</fullName>
    </submittedName>
</protein>
<proteinExistence type="predicted"/>
<reference evidence="1 2" key="1">
    <citation type="submission" date="2016-11" db="EMBL/GenBank/DDBJ databases">
        <authorList>
            <person name="Jaros S."/>
            <person name="Januszkiewicz K."/>
            <person name="Wedrychowicz H."/>
        </authorList>
    </citation>
    <scope>NUCLEOTIDE SEQUENCE [LARGE SCALE GENOMIC DNA]</scope>
    <source>
        <strain evidence="1 2">DSM 45627</strain>
    </source>
</reference>
<evidence type="ECO:0000313" key="1">
    <source>
        <dbReference type="EMBL" id="SHG25224.1"/>
    </source>
</evidence>